<comment type="caution">
    <text evidence="1">The sequence shown here is derived from an EMBL/GenBank/DDBJ whole genome shotgun (WGS) entry which is preliminary data.</text>
</comment>
<dbReference type="Proteomes" id="UP001235664">
    <property type="component" value="Unassembled WGS sequence"/>
</dbReference>
<name>A0ABT9HCC9_9SPHN</name>
<sequence length="130" mass="13518">METTLVGYAALFGTLDTLVQATVFDEREQPPGTAQPGDAYLVAADAGGDWQGQDRAIAVWLGSNWLFAPPVEGASVRRLDTGQMLIYSDGWSAALEPAEPTGGTTVDAEARAAIAALISALRHSGIFPAG</sequence>
<organism evidence="1 2">
    <name type="scientific">Qipengyuania benthica</name>
    <dbReference type="NCBI Taxonomy" id="3067651"/>
    <lineage>
        <taxon>Bacteria</taxon>
        <taxon>Pseudomonadati</taxon>
        <taxon>Pseudomonadota</taxon>
        <taxon>Alphaproteobacteria</taxon>
        <taxon>Sphingomonadales</taxon>
        <taxon>Erythrobacteraceae</taxon>
        <taxon>Qipengyuania</taxon>
    </lineage>
</organism>
<keyword evidence="2" id="KW-1185">Reference proteome</keyword>
<evidence type="ECO:0000313" key="2">
    <source>
        <dbReference type="Proteomes" id="UP001235664"/>
    </source>
</evidence>
<proteinExistence type="predicted"/>
<protein>
    <submittedName>
        <fullName evidence="1">DUF2793 domain-containing protein</fullName>
    </submittedName>
</protein>
<reference evidence="1 2" key="1">
    <citation type="submission" date="2023-08" db="EMBL/GenBank/DDBJ databases">
        <title>genomic of DY56.</title>
        <authorList>
            <person name="Wang Y."/>
        </authorList>
    </citation>
    <scope>NUCLEOTIDE SEQUENCE [LARGE SCALE GENOMIC DNA]</scope>
    <source>
        <strain evidence="1 2">DY56-A-20</strain>
    </source>
</reference>
<dbReference type="EMBL" id="JAVAIL010000005">
    <property type="protein sequence ID" value="MDP4540684.1"/>
    <property type="molecule type" value="Genomic_DNA"/>
</dbReference>
<gene>
    <name evidence="1" type="ORF">Q9K01_13715</name>
</gene>
<dbReference type="InterPro" id="IPR021251">
    <property type="entry name" value="DUF2793"/>
</dbReference>
<dbReference type="Pfam" id="PF10983">
    <property type="entry name" value="DUF2793"/>
    <property type="match status" value="1"/>
</dbReference>
<evidence type="ECO:0000313" key="1">
    <source>
        <dbReference type="EMBL" id="MDP4540684.1"/>
    </source>
</evidence>
<accession>A0ABT9HCC9</accession>
<dbReference type="RefSeq" id="WP_305930688.1">
    <property type="nucleotide sequence ID" value="NZ_JAVAIL010000005.1"/>
</dbReference>